<evidence type="ECO:0000313" key="3">
    <source>
        <dbReference type="Proteomes" id="UP001209878"/>
    </source>
</evidence>
<comment type="caution">
    <text evidence="2">The sequence shown here is derived from an EMBL/GenBank/DDBJ whole genome shotgun (WGS) entry which is preliminary data.</text>
</comment>
<keyword evidence="3" id="KW-1185">Reference proteome</keyword>
<proteinExistence type="predicted"/>
<evidence type="ECO:0008006" key="4">
    <source>
        <dbReference type="Google" id="ProtNLM"/>
    </source>
</evidence>
<organism evidence="2 3">
    <name type="scientific">Ridgeia piscesae</name>
    <name type="common">Tubeworm</name>
    <dbReference type="NCBI Taxonomy" id="27915"/>
    <lineage>
        <taxon>Eukaryota</taxon>
        <taxon>Metazoa</taxon>
        <taxon>Spiralia</taxon>
        <taxon>Lophotrochozoa</taxon>
        <taxon>Annelida</taxon>
        <taxon>Polychaeta</taxon>
        <taxon>Sedentaria</taxon>
        <taxon>Canalipalpata</taxon>
        <taxon>Sabellida</taxon>
        <taxon>Siboglinidae</taxon>
        <taxon>Ridgeia</taxon>
    </lineage>
</organism>
<dbReference type="Proteomes" id="UP001209878">
    <property type="component" value="Unassembled WGS sequence"/>
</dbReference>
<name>A0AAD9NLB7_RIDPI</name>
<accession>A0AAD9NLB7</accession>
<dbReference type="PANTHER" id="PTHR21301">
    <property type="entry name" value="REVERSE TRANSCRIPTASE"/>
    <property type="match status" value="1"/>
</dbReference>
<feature type="region of interest" description="Disordered" evidence="1">
    <location>
        <begin position="138"/>
        <end position="157"/>
    </location>
</feature>
<evidence type="ECO:0000256" key="1">
    <source>
        <dbReference type="SAM" id="MobiDB-lite"/>
    </source>
</evidence>
<dbReference type="EMBL" id="JAODUO010000954">
    <property type="protein sequence ID" value="KAK2172511.1"/>
    <property type="molecule type" value="Genomic_DNA"/>
</dbReference>
<dbReference type="PANTHER" id="PTHR21301:SF11">
    <property type="entry name" value="GIY-YIG DOMAIN-CONTAINING PROTEIN"/>
    <property type="match status" value="1"/>
</dbReference>
<dbReference type="AlphaFoldDB" id="A0AAD9NLB7"/>
<protein>
    <recommendedName>
        <fullName evidence="4">GIY-YIG domain-containing protein</fullName>
    </recommendedName>
</protein>
<reference evidence="2" key="1">
    <citation type="journal article" date="2023" name="Mol. Biol. Evol.">
        <title>Third-Generation Sequencing Reveals the Adaptive Role of the Epigenome in Three Deep-Sea Polychaetes.</title>
        <authorList>
            <person name="Perez M."/>
            <person name="Aroh O."/>
            <person name="Sun Y."/>
            <person name="Lan Y."/>
            <person name="Juniper S.K."/>
            <person name="Young C.R."/>
            <person name="Angers B."/>
            <person name="Qian P.Y."/>
        </authorList>
    </citation>
    <scope>NUCLEOTIDE SEQUENCE</scope>
    <source>
        <strain evidence="2">R07B-5</strain>
    </source>
</reference>
<evidence type="ECO:0000313" key="2">
    <source>
        <dbReference type="EMBL" id="KAK2172511.1"/>
    </source>
</evidence>
<sequence>MLTNRCETITTEEGDKKEEMEPVRGAFRVCVYPSWALKKVPDNTKEKKKTDSRKKNKDYTSQVVIPYVEGVSERVHRVMKKYGVVTATRPHTTLRCQLVHLKDKAEFTEQGELVYQIPCKNSGPEYIGETGRLLKTRLDEHRKAQTTRTMRHTQGRD</sequence>
<gene>
    <name evidence="2" type="ORF">NP493_953g00063</name>
</gene>